<organism evidence="2 3">
    <name type="scientific">Paenibacillus xanthanilyticus</name>
    <dbReference type="NCBI Taxonomy" id="1783531"/>
    <lineage>
        <taxon>Bacteria</taxon>
        <taxon>Bacillati</taxon>
        <taxon>Bacillota</taxon>
        <taxon>Bacilli</taxon>
        <taxon>Bacillales</taxon>
        <taxon>Paenibacillaceae</taxon>
        <taxon>Paenibacillus</taxon>
    </lineage>
</organism>
<accession>A0ABV8K3M9</accession>
<sequence length="273" mass="31728">MENYRNLENEHRRYKAHISIAGTTQFHLRNPYVIAWWSAAFPGFGHLLLSKYLRGLVLFIWEVIVNNQAHINLAMVYSFSGQIQMAKDSLDTRWMLMYLPVFLFGIWDSYRTCLDMNKVYLLSERENAPFNSFVIGALEINYLDKRKPAMSVFWSAVMPGLGQLHIHRLLTAFFAMVWTIVFLYCSKALMAIQLLFTGDIAASTAVLDRQWMLYMPSMWGFAIYDSYVNTVENNKLYGNEQRSYLIKHFQRPGCKAKKGRIAGDYDLSGVRHV</sequence>
<feature type="transmembrane region" description="Helical" evidence="1">
    <location>
        <begin position="56"/>
        <end position="80"/>
    </location>
</feature>
<evidence type="ECO:0000313" key="3">
    <source>
        <dbReference type="Proteomes" id="UP001595715"/>
    </source>
</evidence>
<evidence type="ECO:0000256" key="1">
    <source>
        <dbReference type="SAM" id="Phobius"/>
    </source>
</evidence>
<name>A0ABV8K3M9_9BACL</name>
<feature type="transmembrane region" description="Helical" evidence="1">
    <location>
        <begin position="92"/>
        <end position="110"/>
    </location>
</feature>
<gene>
    <name evidence="2" type="ORF">ACFOZ8_13295</name>
</gene>
<dbReference type="EMBL" id="JBHSAM010000025">
    <property type="protein sequence ID" value="MFC4100628.1"/>
    <property type="molecule type" value="Genomic_DNA"/>
</dbReference>
<feature type="transmembrane region" description="Helical" evidence="1">
    <location>
        <begin position="32"/>
        <end position="49"/>
    </location>
</feature>
<evidence type="ECO:0000313" key="2">
    <source>
        <dbReference type="EMBL" id="MFC4100628.1"/>
    </source>
</evidence>
<feature type="transmembrane region" description="Helical" evidence="1">
    <location>
        <begin position="166"/>
        <end position="184"/>
    </location>
</feature>
<keyword evidence="3" id="KW-1185">Reference proteome</keyword>
<reference evidence="3" key="1">
    <citation type="journal article" date="2019" name="Int. J. Syst. Evol. Microbiol.">
        <title>The Global Catalogue of Microorganisms (GCM) 10K type strain sequencing project: providing services to taxonomists for standard genome sequencing and annotation.</title>
        <authorList>
            <consortium name="The Broad Institute Genomics Platform"/>
            <consortium name="The Broad Institute Genome Sequencing Center for Infectious Disease"/>
            <person name="Wu L."/>
            <person name="Ma J."/>
        </authorList>
    </citation>
    <scope>NUCLEOTIDE SEQUENCE [LARGE SCALE GENOMIC DNA]</scope>
    <source>
        <strain evidence="3">IBRC-M 10987</strain>
    </source>
</reference>
<dbReference type="RefSeq" id="WP_377719423.1">
    <property type="nucleotide sequence ID" value="NZ_JBHSAM010000025.1"/>
</dbReference>
<comment type="caution">
    <text evidence="2">The sequence shown here is derived from an EMBL/GenBank/DDBJ whole genome shotgun (WGS) entry which is preliminary data.</text>
</comment>
<proteinExistence type="predicted"/>
<keyword evidence="1" id="KW-0472">Membrane</keyword>
<dbReference type="Proteomes" id="UP001595715">
    <property type="component" value="Unassembled WGS sequence"/>
</dbReference>
<protein>
    <submittedName>
        <fullName evidence="2">Uncharacterized protein</fullName>
    </submittedName>
</protein>
<keyword evidence="1" id="KW-0812">Transmembrane</keyword>
<keyword evidence="1" id="KW-1133">Transmembrane helix</keyword>